<dbReference type="AlphaFoldDB" id="A0A9P7VWC8"/>
<dbReference type="SUPFAM" id="SSF48264">
    <property type="entry name" value="Cytochrome P450"/>
    <property type="match status" value="1"/>
</dbReference>
<dbReference type="EMBL" id="MU250532">
    <property type="protein sequence ID" value="KAG7447374.1"/>
    <property type="molecule type" value="Genomic_DNA"/>
</dbReference>
<dbReference type="Pfam" id="PF00067">
    <property type="entry name" value="p450"/>
    <property type="match status" value="1"/>
</dbReference>
<keyword evidence="6 10" id="KW-0560">Oxidoreductase</keyword>
<dbReference type="PANTHER" id="PTHR46300">
    <property type="entry name" value="P450, PUTATIVE (EUROFUNG)-RELATED-RELATED"/>
    <property type="match status" value="1"/>
</dbReference>
<reference evidence="11" key="1">
    <citation type="submission" date="2020-11" db="EMBL/GenBank/DDBJ databases">
        <title>Adaptations for nitrogen fixation in a non-lichenized fungal sporocarp promotes dispersal by wood-feeding termites.</title>
        <authorList>
            <consortium name="DOE Joint Genome Institute"/>
            <person name="Koch R.A."/>
            <person name="Yoon G."/>
            <person name="Arayal U."/>
            <person name="Lail K."/>
            <person name="Amirebrahimi M."/>
            <person name="Labutti K."/>
            <person name="Lipzen A."/>
            <person name="Riley R."/>
            <person name="Barry K."/>
            <person name="Henrissat B."/>
            <person name="Grigoriev I.V."/>
            <person name="Herr J.R."/>
            <person name="Aime M.C."/>
        </authorList>
    </citation>
    <scope>NUCLEOTIDE SEQUENCE</scope>
    <source>
        <strain evidence="11">MCA 3950</strain>
    </source>
</reference>
<evidence type="ECO:0000256" key="3">
    <source>
        <dbReference type="ARBA" id="ARBA00010617"/>
    </source>
</evidence>
<dbReference type="InterPro" id="IPR001128">
    <property type="entry name" value="Cyt_P450"/>
</dbReference>
<evidence type="ECO:0000256" key="4">
    <source>
        <dbReference type="ARBA" id="ARBA00022617"/>
    </source>
</evidence>
<dbReference type="GO" id="GO:0016705">
    <property type="term" value="F:oxidoreductase activity, acting on paired donors, with incorporation or reduction of molecular oxygen"/>
    <property type="evidence" value="ECO:0007669"/>
    <property type="project" value="InterPro"/>
</dbReference>
<feature type="binding site" description="axial binding residue" evidence="9">
    <location>
        <position position="440"/>
    </location>
    <ligand>
        <name>heme</name>
        <dbReference type="ChEBI" id="CHEBI:30413"/>
    </ligand>
    <ligandPart>
        <name>Fe</name>
        <dbReference type="ChEBI" id="CHEBI:18248"/>
    </ligandPart>
</feature>
<comment type="cofactor">
    <cofactor evidence="1 9">
        <name>heme</name>
        <dbReference type="ChEBI" id="CHEBI:30413"/>
    </cofactor>
</comment>
<dbReference type="InterPro" id="IPR002401">
    <property type="entry name" value="Cyt_P450_E_grp-I"/>
</dbReference>
<evidence type="ECO:0000256" key="6">
    <source>
        <dbReference type="ARBA" id="ARBA00023002"/>
    </source>
</evidence>
<comment type="similarity">
    <text evidence="3 10">Belongs to the cytochrome P450 family.</text>
</comment>
<dbReference type="CDD" id="cd11065">
    <property type="entry name" value="CYP64-like"/>
    <property type="match status" value="1"/>
</dbReference>
<dbReference type="OrthoDB" id="2789670at2759"/>
<organism evidence="11 12">
    <name type="scientific">Guyanagaster necrorhizus</name>
    <dbReference type="NCBI Taxonomy" id="856835"/>
    <lineage>
        <taxon>Eukaryota</taxon>
        <taxon>Fungi</taxon>
        <taxon>Dikarya</taxon>
        <taxon>Basidiomycota</taxon>
        <taxon>Agaricomycotina</taxon>
        <taxon>Agaricomycetes</taxon>
        <taxon>Agaricomycetidae</taxon>
        <taxon>Agaricales</taxon>
        <taxon>Marasmiineae</taxon>
        <taxon>Physalacriaceae</taxon>
        <taxon>Guyanagaster</taxon>
    </lineage>
</organism>
<protein>
    <submittedName>
        <fullName evidence="11">Cytochrome P450</fullName>
    </submittedName>
</protein>
<dbReference type="Proteomes" id="UP000812287">
    <property type="component" value="Unassembled WGS sequence"/>
</dbReference>
<evidence type="ECO:0000256" key="2">
    <source>
        <dbReference type="ARBA" id="ARBA00005179"/>
    </source>
</evidence>
<keyword evidence="8 10" id="KW-0503">Monooxygenase</keyword>
<sequence>MDPLHLVDLLACLVLGYVLYKLCTARKLRLPPGPRGLPIIGNIYNVPKRDEWIAYRDMAQQYNSDIIHLNLMGTSLIVINSREAARELFDKRSAIYSDRRVEPPYHMLNGLMGFTWHFAFHRYGASWKEHRKLFHKEFVGSVVTSHYPRLLDGSRVLLQKLLNDPKNFRETLRFVAARIILGVAYGIDVRDYSDYYVQTAENAMTGMAAAGNAGSFLVDSFPILRHIPDWFPGAGFKKKAANWSLSVKAMPRVPMKFVHDSIAAGTASYSIASKHLAEIGEHHEHLSEKVELLGNVLAASYAGKTVSTLSTFILAMTQNPEIQAKAHEAIDNAIGRDRLPEFEDYKSIPYINAIHNEVLRWRAVTPLAVPHSVSQDDEYRGYHIPKDSIVVGNTWAMLNDVSVYGEDPDSFNPDRWLKDGVMNPDIPHPEEAFGFGRRICPGQEMAEASMWMSIASILAVFDITKAVDDKGNAIEPSGEFTSGLLSHPVPFQCEIKPRSKYAISLIQSGIHVL</sequence>
<evidence type="ECO:0000256" key="9">
    <source>
        <dbReference type="PIRSR" id="PIRSR602401-1"/>
    </source>
</evidence>
<evidence type="ECO:0000256" key="8">
    <source>
        <dbReference type="ARBA" id="ARBA00023033"/>
    </source>
</evidence>
<dbReference type="GO" id="GO:0004497">
    <property type="term" value="F:monooxygenase activity"/>
    <property type="evidence" value="ECO:0007669"/>
    <property type="project" value="UniProtKB-KW"/>
</dbReference>
<dbReference type="InterPro" id="IPR017972">
    <property type="entry name" value="Cyt_P450_CS"/>
</dbReference>
<evidence type="ECO:0000313" key="12">
    <source>
        <dbReference type="Proteomes" id="UP000812287"/>
    </source>
</evidence>
<evidence type="ECO:0000313" key="11">
    <source>
        <dbReference type="EMBL" id="KAG7447374.1"/>
    </source>
</evidence>
<keyword evidence="5 9" id="KW-0479">Metal-binding</keyword>
<dbReference type="RefSeq" id="XP_043040874.1">
    <property type="nucleotide sequence ID" value="XM_043189504.1"/>
</dbReference>
<dbReference type="PRINTS" id="PR00385">
    <property type="entry name" value="P450"/>
</dbReference>
<dbReference type="GeneID" id="66111801"/>
<evidence type="ECO:0000256" key="1">
    <source>
        <dbReference type="ARBA" id="ARBA00001971"/>
    </source>
</evidence>
<keyword evidence="12" id="KW-1185">Reference proteome</keyword>
<dbReference type="PROSITE" id="PS00086">
    <property type="entry name" value="CYTOCHROME_P450"/>
    <property type="match status" value="1"/>
</dbReference>
<dbReference type="PANTHER" id="PTHR46300:SF7">
    <property type="entry name" value="P450, PUTATIVE (EUROFUNG)-RELATED"/>
    <property type="match status" value="1"/>
</dbReference>
<dbReference type="InterPro" id="IPR036396">
    <property type="entry name" value="Cyt_P450_sf"/>
</dbReference>
<name>A0A9P7VWC8_9AGAR</name>
<comment type="pathway">
    <text evidence="2">Secondary metabolite biosynthesis.</text>
</comment>
<dbReference type="InterPro" id="IPR050364">
    <property type="entry name" value="Cytochrome_P450_fung"/>
</dbReference>
<evidence type="ECO:0000256" key="7">
    <source>
        <dbReference type="ARBA" id="ARBA00023004"/>
    </source>
</evidence>
<proteinExistence type="inferred from homology"/>
<gene>
    <name evidence="11" type="ORF">BT62DRAFT_980369</name>
</gene>
<evidence type="ECO:0000256" key="10">
    <source>
        <dbReference type="RuleBase" id="RU000461"/>
    </source>
</evidence>
<dbReference type="PRINTS" id="PR00463">
    <property type="entry name" value="EP450I"/>
</dbReference>
<keyword evidence="7 9" id="KW-0408">Iron</keyword>
<evidence type="ECO:0000256" key="5">
    <source>
        <dbReference type="ARBA" id="ARBA00022723"/>
    </source>
</evidence>
<dbReference type="GO" id="GO:0020037">
    <property type="term" value="F:heme binding"/>
    <property type="evidence" value="ECO:0007669"/>
    <property type="project" value="InterPro"/>
</dbReference>
<keyword evidence="4 9" id="KW-0349">Heme</keyword>
<comment type="caution">
    <text evidence="11">The sequence shown here is derived from an EMBL/GenBank/DDBJ whole genome shotgun (WGS) entry which is preliminary data.</text>
</comment>
<dbReference type="Gene3D" id="1.10.630.10">
    <property type="entry name" value="Cytochrome P450"/>
    <property type="match status" value="1"/>
</dbReference>
<accession>A0A9P7VWC8</accession>
<dbReference type="GO" id="GO:0005506">
    <property type="term" value="F:iron ion binding"/>
    <property type="evidence" value="ECO:0007669"/>
    <property type="project" value="InterPro"/>
</dbReference>